<evidence type="ECO:0000256" key="4">
    <source>
        <dbReference type="ARBA" id="ARBA00023163"/>
    </source>
</evidence>
<protein>
    <recommendedName>
        <fullName evidence="8">Transcription factor domain-containing protein</fullName>
    </recommendedName>
</protein>
<name>A0A3D8SZF2_9HELO</name>
<evidence type="ECO:0000256" key="5">
    <source>
        <dbReference type="ARBA" id="ARBA00023242"/>
    </source>
</evidence>
<evidence type="ECO:0000313" key="6">
    <source>
        <dbReference type="EMBL" id="RDW91703.1"/>
    </source>
</evidence>
<dbReference type="CDD" id="cd12148">
    <property type="entry name" value="fungal_TF_MHR"/>
    <property type="match status" value="1"/>
</dbReference>
<comment type="caution">
    <text evidence="6">The sequence shown here is derived from an EMBL/GenBank/DDBJ whole genome shotgun (WGS) entry which is preliminary data.</text>
</comment>
<dbReference type="OrthoDB" id="4454541at2759"/>
<dbReference type="PANTHER" id="PTHR31845">
    <property type="entry name" value="FINGER DOMAIN PROTEIN, PUTATIVE-RELATED"/>
    <property type="match status" value="1"/>
</dbReference>
<dbReference type="InterPro" id="IPR051089">
    <property type="entry name" value="prtT"/>
</dbReference>
<comment type="subcellular location">
    <subcellularLocation>
        <location evidence="1">Nucleus</location>
    </subcellularLocation>
</comment>
<dbReference type="GO" id="GO:0000976">
    <property type="term" value="F:transcription cis-regulatory region binding"/>
    <property type="evidence" value="ECO:0007669"/>
    <property type="project" value="TreeGrafter"/>
</dbReference>
<evidence type="ECO:0008006" key="8">
    <source>
        <dbReference type="Google" id="ProtNLM"/>
    </source>
</evidence>
<accession>A0A3D8SZF2</accession>
<evidence type="ECO:0000256" key="3">
    <source>
        <dbReference type="ARBA" id="ARBA00023125"/>
    </source>
</evidence>
<keyword evidence="7" id="KW-1185">Reference proteome</keyword>
<dbReference type="GO" id="GO:0000981">
    <property type="term" value="F:DNA-binding transcription factor activity, RNA polymerase II-specific"/>
    <property type="evidence" value="ECO:0007669"/>
    <property type="project" value="TreeGrafter"/>
</dbReference>
<dbReference type="Proteomes" id="UP000256328">
    <property type="component" value="Unassembled WGS sequence"/>
</dbReference>
<organism evidence="6 7">
    <name type="scientific">Coleophoma crateriformis</name>
    <dbReference type="NCBI Taxonomy" id="565419"/>
    <lineage>
        <taxon>Eukaryota</taxon>
        <taxon>Fungi</taxon>
        <taxon>Dikarya</taxon>
        <taxon>Ascomycota</taxon>
        <taxon>Pezizomycotina</taxon>
        <taxon>Leotiomycetes</taxon>
        <taxon>Helotiales</taxon>
        <taxon>Dermateaceae</taxon>
        <taxon>Coleophoma</taxon>
    </lineage>
</organism>
<dbReference type="GO" id="GO:0005634">
    <property type="term" value="C:nucleus"/>
    <property type="evidence" value="ECO:0007669"/>
    <property type="project" value="UniProtKB-SubCell"/>
</dbReference>
<sequence>MSEAESQVCWARYCSLPAVTPPTIVYRPALINEGSCKASGKECLFVAPRPITRGVLSAPVENTGPNEQLSRIDALERQVAELTRTSQEEFQQLKDAMANLSQGYTIQTSGQQPPLSNAIHSPEHFASHDRARAVNVSNSGSSPRFKGSSLLTKGILSEDQCLELFDFFHQNCNDTIAFFDSINVSTKTILQTPILLATICTIGARASRSSLYEICRSEAESLIQQTMVGPTPDLLSLRAVMIYATWHHANRIWGHAVTLGYELGLHTSALSLDNPATVQNADTVERARTWLSLCVVDLINNLNAPFFISNIQRYTKLGTPLLSSKYFRTVDYRIAAYLELFGIAADAKESMSPEMIQASPLSDETKELFDSYNLKVDALFHNVCNNVDPLYQTFSRPQDRNRMLIPYSFVRMYINGVSLHGLSPSRILVDPAHIQLVRTAIEAAKMLLRAALQSLNFQKSLSYSIDYSGAILILATNFLSKAVFVAHQYIDVPSIVHMFHRVLEIFRNSNAPAYVSSLEKTIVKVSEINGGVGAGTPITPGWSANNQVPRTEGVLFDILGSTVEFVSDSVGLLTLLMSIG</sequence>
<reference evidence="6 7" key="1">
    <citation type="journal article" date="2018" name="IMA Fungus">
        <title>IMA Genome-F 9: Draft genome sequence of Annulohypoxylon stygium, Aspergillus mulundensis, Berkeleyomyces basicola (syn. Thielaviopsis basicola), Ceratocystis smalleyi, two Cercospora beticola strains, Coleophoma cylindrospora, Fusarium fracticaudum, Phialophora cf. hyalina, and Morchella septimelata.</title>
        <authorList>
            <person name="Wingfield B.D."/>
            <person name="Bills G.F."/>
            <person name="Dong Y."/>
            <person name="Huang W."/>
            <person name="Nel W.J."/>
            <person name="Swalarsk-Parry B.S."/>
            <person name="Vaghefi N."/>
            <person name="Wilken P.M."/>
            <person name="An Z."/>
            <person name="de Beer Z.W."/>
            <person name="De Vos L."/>
            <person name="Chen L."/>
            <person name="Duong T.A."/>
            <person name="Gao Y."/>
            <person name="Hammerbacher A."/>
            <person name="Kikkert J.R."/>
            <person name="Li Y."/>
            <person name="Li H."/>
            <person name="Li K."/>
            <person name="Li Q."/>
            <person name="Liu X."/>
            <person name="Ma X."/>
            <person name="Naidoo K."/>
            <person name="Pethybridge S.J."/>
            <person name="Sun J."/>
            <person name="Steenkamp E.T."/>
            <person name="van der Nest M.A."/>
            <person name="van Wyk S."/>
            <person name="Wingfield M.J."/>
            <person name="Xiong C."/>
            <person name="Yue Q."/>
            <person name="Zhang X."/>
        </authorList>
    </citation>
    <scope>NUCLEOTIDE SEQUENCE [LARGE SCALE GENOMIC DNA]</scope>
    <source>
        <strain evidence="6 7">BP5796</strain>
    </source>
</reference>
<dbReference type="EMBL" id="PDLN01000003">
    <property type="protein sequence ID" value="RDW91703.1"/>
    <property type="molecule type" value="Genomic_DNA"/>
</dbReference>
<keyword evidence="4" id="KW-0804">Transcription</keyword>
<keyword evidence="2" id="KW-0805">Transcription regulation</keyword>
<dbReference type="AlphaFoldDB" id="A0A3D8SZF2"/>
<dbReference type="PANTHER" id="PTHR31845:SF17">
    <property type="entry name" value="ZN(II)2CYS6 TRANSCRIPTION FACTOR (EUROFUNG)"/>
    <property type="match status" value="1"/>
</dbReference>
<proteinExistence type="predicted"/>
<evidence type="ECO:0000256" key="2">
    <source>
        <dbReference type="ARBA" id="ARBA00023015"/>
    </source>
</evidence>
<evidence type="ECO:0000313" key="7">
    <source>
        <dbReference type="Proteomes" id="UP000256328"/>
    </source>
</evidence>
<evidence type="ECO:0000256" key="1">
    <source>
        <dbReference type="ARBA" id="ARBA00004123"/>
    </source>
</evidence>
<gene>
    <name evidence="6" type="ORF">BP5796_02868</name>
</gene>
<keyword evidence="5" id="KW-0539">Nucleus</keyword>
<keyword evidence="3" id="KW-0238">DNA-binding</keyword>